<gene>
    <name evidence="2" type="ORF">DM02DRAFT_165648</name>
</gene>
<keyword evidence="1" id="KW-0472">Membrane</keyword>
<proteinExistence type="predicted"/>
<keyword evidence="3" id="KW-1185">Reference proteome</keyword>
<evidence type="ECO:0000313" key="3">
    <source>
        <dbReference type="Proteomes" id="UP000244855"/>
    </source>
</evidence>
<dbReference type="EMBL" id="KZ805503">
    <property type="protein sequence ID" value="PVH95234.1"/>
    <property type="molecule type" value="Genomic_DNA"/>
</dbReference>
<keyword evidence="1" id="KW-1133">Transmembrane helix</keyword>
<keyword evidence="1" id="KW-0812">Transmembrane</keyword>
<evidence type="ECO:0000313" key="2">
    <source>
        <dbReference type="EMBL" id="PVH95234.1"/>
    </source>
</evidence>
<dbReference type="Proteomes" id="UP000244855">
    <property type="component" value="Unassembled WGS sequence"/>
</dbReference>
<sequence length="79" mass="9031">MRQINRDMLGLKSYPRPTHSSDDFLRYLHLPYSLLIAHCALLFVFPGMDFRQQDCRVLNGLLAAARSTTLAWAQHDKGA</sequence>
<protein>
    <submittedName>
        <fullName evidence="2">Uncharacterized protein</fullName>
    </submittedName>
</protein>
<organism evidence="2 3">
    <name type="scientific">Periconia macrospinosa</name>
    <dbReference type="NCBI Taxonomy" id="97972"/>
    <lineage>
        <taxon>Eukaryota</taxon>
        <taxon>Fungi</taxon>
        <taxon>Dikarya</taxon>
        <taxon>Ascomycota</taxon>
        <taxon>Pezizomycotina</taxon>
        <taxon>Dothideomycetes</taxon>
        <taxon>Pleosporomycetidae</taxon>
        <taxon>Pleosporales</taxon>
        <taxon>Massarineae</taxon>
        <taxon>Periconiaceae</taxon>
        <taxon>Periconia</taxon>
    </lineage>
</organism>
<accession>A0A2V1DDL1</accession>
<feature type="transmembrane region" description="Helical" evidence="1">
    <location>
        <begin position="24"/>
        <end position="45"/>
    </location>
</feature>
<evidence type="ECO:0000256" key="1">
    <source>
        <dbReference type="SAM" id="Phobius"/>
    </source>
</evidence>
<reference evidence="2 3" key="1">
    <citation type="journal article" date="2018" name="Sci. Rep.">
        <title>Comparative genomics provides insights into the lifestyle and reveals functional heterogeneity of dark septate endophytic fungi.</title>
        <authorList>
            <person name="Knapp D.G."/>
            <person name="Nemeth J.B."/>
            <person name="Barry K."/>
            <person name="Hainaut M."/>
            <person name="Henrissat B."/>
            <person name="Johnson J."/>
            <person name="Kuo A."/>
            <person name="Lim J.H.P."/>
            <person name="Lipzen A."/>
            <person name="Nolan M."/>
            <person name="Ohm R.A."/>
            <person name="Tamas L."/>
            <person name="Grigoriev I.V."/>
            <person name="Spatafora J.W."/>
            <person name="Nagy L.G."/>
            <person name="Kovacs G.M."/>
        </authorList>
    </citation>
    <scope>NUCLEOTIDE SEQUENCE [LARGE SCALE GENOMIC DNA]</scope>
    <source>
        <strain evidence="2 3">DSE2036</strain>
    </source>
</reference>
<dbReference type="AlphaFoldDB" id="A0A2V1DDL1"/>
<name>A0A2V1DDL1_9PLEO</name>